<keyword evidence="2" id="KW-0732">Signal</keyword>
<dbReference type="AlphaFoldDB" id="A0A6S7BUU6"/>
<feature type="compositionally biased region" description="Basic and acidic residues" evidence="1">
    <location>
        <begin position="91"/>
        <end position="103"/>
    </location>
</feature>
<evidence type="ECO:0008006" key="5">
    <source>
        <dbReference type="Google" id="ProtNLM"/>
    </source>
</evidence>
<proteinExistence type="predicted"/>
<name>A0A6S7BUU6_9BURK</name>
<dbReference type="Proteomes" id="UP000494365">
    <property type="component" value="Unassembled WGS sequence"/>
</dbReference>
<protein>
    <recommendedName>
        <fullName evidence="5">DUF4148 domain-containing protein</fullName>
    </recommendedName>
</protein>
<keyword evidence="4" id="KW-1185">Reference proteome</keyword>
<sequence length="103" mass="10701">MRMFIAALFSAAALLPALAHATTALPDPTDAAASVPAVSVPSAFADYQPYLDQKAPTWQELNRAVTSSSGMAGMAGMSHGNMPSGGTAAKYIEHSSRHEEPVK</sequence>
<evidence type="ECO:0000313" key="4">
    <source>
        <dbReference type="Proteomes" id="UP000494365"/>
    </source>
</evidence>
<reference evidence="3 4" key="1">
    <citation type="submission" date="2020-04" db="EMBL/GenBank/DDBJ databases">
        <authorList>
            <person name="De Canck E."/>
        </authorList>
    </citation>
    <scope>NUCLEOTIDE SEQUENCE [LARGE SCALE GENOMIC DNA]</scope>
    <source>
        <strain evidence="3 4">LMG 28614</strain>
    </source>
</reference>
<dbReference type="RefSeq" id="WP_175152821.1">
    <property type="nucleotide sequence ID" value="NZ_CADIKK010000035.1"/>
</dbReference>
<dbReference type="EMBL" id="CADIKK010000035">
    <property type="protein sequence ID" value="CAB3803497.1"/>
    <property type="molecule type" value="Genomic_DNA"/>
</dbReference>
<feature type="signal peptide" evidence="2">
    <location>
        <begin position="1"/>
        <end position="21"/>
    </location>
</feature>
<organism evidence="3 4">
    <name type="scientific">Paraburkholderia ultramafica</name>
    <dbReference type="NCBI Taxonomy" id="1544867"/>
    <lineage>
        <taxon>Bacteria</taxon>
        <taxon>Pseudomonadati</taxon>
        <taxon>Pseudomonadota</taxon>
        <taxon>Betaproteobacteria</taxon>
        <taxon>Burkholderiales</taxon>
        <taxon>Burkholderiaceae</taxon>
        <taxon>Paraburkholderia</taxon>
    </lineage>
</organism>
<evidence type="ECO:0000256" key="2">
    <source>
        <dbReference type="SAM" id="SignalP"/>
    </source>
</evidence>
<evidence type="ECO:0000313" key="3">
    <source>
        <dbReference type="EMBL" id="CAB3803497.1"/>
    </source>
</evidence>
<evidence type="ECO:0000256" key="1">
    <source>
        <dbReference type="SAM" id="MobiDB-lite"/>
    </source>
</evidence>
<feature type="region of interest" description="Disordered" evidence="1">
    <location>
        <begin position="84"/>
        <end position="103"/>
    </location>
</feature>
<gene>
    <name evidence="3" type="ORF">LMG28614_05834</name>
</gene>
<feature type="chain" id="PRO_5028875745" description="DUF4148 domain-containing protein" evidence="2">
    <location>
        <begin position="22"/>
        <end position="103"/>
    </location>
</feature>
<accession>A0A6S7BUU6</accession>